<dbReference type="EMBL" id="QYZD01000025">
    <property type="protein sequence ID" value="RJG21358.1"/>
    <property type="molecule type" value="Genomic_DNA"/>
</dbReference>
<proteinExistence type="predicted"/>
<evidence type="ECO:0000256" key="1">
    <source>
        <dbReference type="SAM" id="MobiDB-lite"/>
    </source>
</evidence>
<evidence type="ECO:0000313" key="3">
    <source>
        <dbReference type="Proteomes" id="UP000266177"/>
    </source>
</evidence>
<dbReference type="AlphaFoldDB" id="A0A3A3GDL6"/>
<comment type="caution">
    <text evidence="2">The sequence shown here is derived from an EMBL/GenBank/DDBJ whole genome shotgun (WGS) entry which is preliminary data.</text>
</comment>
<sequence>MDSEKVSDFRNWPRFAGGADRFTRPRPEAPGMRSSCRSWLCFAGGRRSFRPTASGSTRNAEQLQELTGLHRRRRSFRPAASGERGNTELQLRPAARCRPERPLAAQQPNVIVYNSIFQV</sequence>
<dbReference type="RefSeq" id="WP_119795593.1">
    <property type="nucleotide sequence ID" value="NZ_QYZD01000025.1"/>
</dbReference>
<feature type="compositionally biased region" description="Polar residues" evidence="1">
    <location>
        <begin position="51"/>
        <end position="65"/>
    </location>
</feature>
<dbReference type="Proteomes" id="UP000266177">
    <property type="component" value="Unassembled WGS sequence"/>
</dbReference>
<organism evidence="2 3">
    <name type="scientific">Paenibacillus thiaminolyticus</name>
    <name type="common">Bacillus thiaminolyticus</name>
    <dbReference type="NCBI Taxonomy" id="49283"/>
    <lineage>
        <taxon>Bacteria</taxon>
        <taxon>Bacillati</taxon>
        <taxon>Bacillota</taxon>
        <taxon>Bacilli</taxon>
        <taxon>Bacillales</taxon>
        <taxon>Paenibacillaceae</taxon>
        <taxon>Paenibacillus</taxon>
    </lineage>
</organism>
<feature type="region of interest" description="Disordered" evidence="1">
    <location>
        <begin position="50"/>
        <end position="92"/>
    </location>
</feature>
<protein>
    <submittedName>
        <fullName evidence="2">Uncharacterized protein</fullName>
    </submittedName>
</protein>
<name>A0A3A3GDL6_PANTH</name>
<reference evidence="2 3" key="1">
    <citation type="submission" date="2018-09" db="EMBL/GenBank/DDBJ databases">
        <title>Paenibacillus SK2017-BO5.</title>
        <authorList>
            <person name="Piskunova J.V."/>
            <person name="Dubiley S.A."/>
            <person name="Severinov K.V."/>
        </authorList>
    </citation>
    <scope>NUCLEOTIDE SEQUENCE [LARGE SCALE GENOMIC DNA]</scope>
    <source>
        <strain evidence="2 3">BO5</strain>
    </source>
</reference>
<accession>A0A3A3GDL6</accession>
<evidence type="ECO:0000313" key="2">
    <source>
        <dbReference type="EMBL" id="RJG21358.1"/>
    </source>
</evidence>
<gene>
    <name evidence="2" type="ORF">DQX05_21915</name>
</gene>
<feature type="region of interest" description="Disordered" evidence="1">
    <location>
        <begin position="1"/>
        <end position="33"/>
    </location>
</feature>